<name>A0ABR2F4A7_9ROSI</name>
<evidence type="ECO:0000313" key="2">
    <source>
        <dbReference type="Proteomes" id="UP001472677"/>
    </source>
</evidence>
<gene>
    <name evidence="1" type="ORF">V6N12_027922</name>
</gene>
<dbReference type="Proteomes" id="UP001472677">
    <property type="component" value="Unassembled WGS sequence"/>
</dbReference>
<protein>
    <submittedName>
        <fullName evidence="1">Uncharacterized protein</fullName>
    </submittedName>
</protein>
<reference evidence="1 2" key="1">
    <citation type="journal article" date="2024" name="G3 (Bethesda)">
        <title>Genome assembly of Hibiscus sabdariffa L. provides insights into metabolisms of medicinal natural products.</title>
        <authorList>
            <person name="Kim T."/>
        </authorList>
    </citation>
    <scope>NUCLEOTIDE SEQUENCE [LARGE SCALE GENOMIC DNA]</scope>
    <source>
        <strain evidence="1">TK-2024</strain>
        <tissue evidence="1">Old leaves</tissue>
    </source>
</reference>
<comment type="caution">
    <text evidence="1">The sequence shown here is derived from an EMBL/GenBank/DDBJ whole genome shotgun (WGS) entry which is preliminary data.</text>
</comment>
<dbReference type="InterPro" id="IPR035979">
    <property type="entry name" value="RBD_domain_sf"/>
</dbReference>
<proteinExistence type="predicted"/>
<dbReference type="SUPFAM" id="SSF54928">
    <property type="entry name" value="RNA-binding domain, RBD"/>
    <property type="match status" value="1"/>
</dbReference>
<organism evidence="1 2">
    <name type="scientific">Hibiscus sabdariffa</name>
    <name type="common">roselle</name>
    <dbReference type="NCBI Taxonomy" id="183260"/>
    <lineage>
        <taxon>Eukaryota</taxon>
        <taxon>Viridiplantae</taxon>
        <taxon>Streptophyta</taxon>
        <taxon>Embryophyta</taxon>
        <taxon>Tracheophyta</taxon>
        <taxon>Spermatophyta</taxon>
        <taxon>Magnoliopsida</taxon>
        <taxon>eudicotyledons</taxon>
        <taxon>Gunneridae</taxon>
        <taxon>Pentapetalae</taxon>
        <taxon>rosids</taxon>
        <taxon>malvids</taxon>
        <taxon>Malvales</taxon>
        <taxon>Malvaceae</taxon>
        <taxon>Malvoideae</taxon>
        <taxon>Hibiscus</taxon>
    </lineage>
</organism>
<keyword evidence="2" id="KW-1185">Reference proteome</keyword>
<evidence type="ECO:0000313" key="1">
    <source>
        <dbReference type="EMBL" id="KAK8571852.1"/>
    </source>
</evidence>
<sequence length="246" mass="27993">MNMDISELNFVVYPTGEALKFDSIKGTSKMNSMIKRVSNEIDFDTVLIKRIPNVTSIVISKLCGYFVLRGQLKQLRELKRACPTRAIEYVNGIEGSVESDVGEFQLNRKSLAGNNIAEPIITFKHLEFYEREGHLAKIEPIPSGNLSPGFDPSTCCSVHVENIHSQVNEPPLQEVFVSTGPVEVCKLIRKEKVIIWGHPTLQEKSEADEALKYHVSIPDYWREYRAILYRISFRKHVGSHFRGNGW</sequence>
<dbReference type="EMBL" id="JBBPBM010000008">
    <property type="protein sequence ID" value="KAK8571852.1"/>
    <property type="molecule type" value="Genomic_DNA"/>
</dbReference>
<accession>A0ABR2F4A7</accession>